<dbReference type="CDD" id="cd00093">
    <property type="entry name" value="HTH_XRE"/>
    <property type="match status" value="1"/>
</dbReference>
<dbReference type="InterPro" id="IPR001387">
    <property type="entry name" value="Cro/C1-type_HTH"/>
</dbReference>
<accession>A0A1V3KNJ2</accession>
<dbReference type="RefSeq" id="WP_077586256.1">
    <property type="nucleotide sequence ID" value="NZ_MLAE01000013.1"/>
</dbReference>
<comment type="caution">
    <text evidence="1">The sequence shown here is derived from an EMBL/GenBank/DDBJ whole genome shotgun (WGS) entry which is preliminary data.</text>
</comment>
<reference evidence="2" key="1">
    <citation type="submission" date="2016-10" db="EMBL/GenBank/DDBJ databases">
        <title>Rodentibacter gen. nov. and new species.</title>
        <authorList>
            <person name="Christensen H."/>
        </authorList>
    </citation>
    <scope>NUCLEOTIDE SEQUENCE [LARGE SCALE GENOMIC DNA]</scope>
    <source>
        <strain evidence="2">Ppn152</strain>
    </source>
</reference>
<evidence type="ECO:0000313" key="1">
    <source>
        <dbReference type="EMBL" id="OOF79229.1"/>
    </source>
</evidence>
<evidence type="ECO:0000313" key="2">
    <source>
        <dbReference type="Proteomes" id="UP000189114"/>
    </source>
</evidence>
<dbReference type="EMBL" id="MLAE01000013">
    <property type="protein sequence ID" value="OOF79229.1"/>
    <property type="molecule type" value="Genomic_DNA"/>
</dbReference>
<sequence length="290" mass="34373">MDFLTILSNLFSGWFTKKLIKDKQIQHNINIENNIQITDKFDNPKNDNTEVSGIVKRLNQFKDLLNKNETYDIYTIAKLARIMEFKSVGELENIFKGVTEPGFEFIKKFCNTFGINEEWLTEGKREPFYLDKQTNYNPFHYYPYIKECNPIQIYFIRSDNSEPSGYTFIVLKFSDHKYEVIHRLWHIGSGVGSGGQSQIYGMYQLFKQLDRDKKLYRSGRVLNKDQFDLLYSGKIFPGCILKYPMENNMWWDDFTDVYNKFFSQKSYENMYGSGFISAQNVVKSYLEQEK</sequence>
<dbReference type="AlphaFoldDB" id="A0A1V3KNJ2"/>
<dbReference type="Proteomes" id="UP000189114">
    <property type="component" value="Unassembled WGS sequence"/>
</dbReference>
<protein>
    <submittedName>
        <fullName evidence="1">Uncharacterized protein</fullName>
    </submittedName>
</protein>
<organism evidence="1 2">
    <name type="scientific">Rodentibacter caecimuris</name>
    <dbReference type="NCBI Taxonomy" id="1796644"/>
    <lineage>
        <taxon>Bacteria</taxon>
        <taxon>Pseudomonadati</taxon>
        <taxon>Pseudomonadota</taxon>
        <taxon>Gammaproteobacteria</taxon>
        <taxon>Pasteurellales</taxon>
        <taxon>Pasteurellaceae</taxon>
        <taxon>Rodentibacter</taxon>
    </lineage>
</organism>
<proteinExistence type="predicted"/>
<name>A0A1V3KNJ2_9PAST</name>
<gene>
    <name evidence="1" type="ORF">BKG96_02685</name>
</gene>